<evidence type="ECO:0000313" key="2">
    <source>
        <dbReference type="EMBL" id="AKF09173.1"/>
    </source>
</evidence>
<dbReference type="Gene3D" id="2.130.10.10">
    <property type="entry name" value="YVTN repeat-like/Quinoprotein amine dehydrogenase"/>
    <property type="match status" value="1"/>
</dbReference>
<proteinExistence type="predicted"/>
<feature type="region of interest" description="Disordered" evidence="1">
    <location>
        <begin position="38"/>
        <end position="71"/>
    </location>
</feature>
<dbReference type="EMBL" id="CP011125">
    <property type="protein sequence ID" value="AKF09173.1"/>
    <property type="molecule type" value="Genomic_DNA"/>
</dbReference>
<protein>
    <submittedName>
        <fullName evidence="2">Uncharacterized protein</fullName>
    </submittedName>
</protein>
<evidence type="ECO:0000256" key="1">
    <source>
        <dbReference type="SAM" id="MobiDB-lite"/>
    </source>
</evidence>
<evidence type="ECO:0000313" key="3">
    <source>
        <dbReference type="Proteomes" id="UP000034883"/>
    </source>
</evidence>
<reference evidence="2 3" key="1">
    <citation type="submission" date="2015-03" db="EMBL/GenBank/DDBJ databases">
        <title>Genome assembly of Sandaracinus amylolyticus DSM 53668.</title>
        <authorList>
            <person name="Sharma G."/>
            <person name="Subramanian S."/>
        </authorList>
    </citation>
    <scope>NUCLEOTIDE SEQUENCE [LARGE SCALE GENOMIC DNA]</scope>
    <source>
        <strain evidence="2 3">DSM 53668</strain>
    </source>
</reference>
<accession>A0A0F6W781</accession>
<dbReference type="InterPro" id="IPR011047">
    <property type="entry name" value="Quinoprotein_ADH-like_sf"/>
</dbReference>
<sequence length="526" mass="54787">MEAARARYDRRVSRIGGCMLVCVALCAAVVRADHEGAGEASRAPVAPEPEATPIAPIAPEPQLEPEPEPRREALRSTFTITPRDTSSLGVVARRAGRVLLGDRALTIASPWARGASWSSTALGSGAVSSFAAPLRVFPSGQIGPFAENAWPAGDVLVANDGAGTLLVHPDGRVVRGDARGRASTLGAAAIGTDAIVWWRIDATRTEVERIDRTTARSLWRRPGPTWSWDARLVIGRDHVALLADREISVLDAATGATRARFALAAMRPGLGWPHAFALASGSLVVAATGGVVVIDLASGARRTIRTGAPALPAIVAVDPDDERAIVIAQGAELFELDLARDVVRWTVRAREATALRVVRAHVVLCDGDGGATVIERATGAARLRVGVGGCDDVRARDDGTIAIAGSRETWIVGPAAPRPAVDVEGAVVLDGAPAAALPVLIGALGVPLDGADGCPPVPEYARCVITDRAGRFRARIHALGLLPITVDVDAAARRAGRPRAIGGHAELDLDAPSPVRLEVEGADHEL</sequence>
<dbReference type="AlphaFoldDB" id="A0A0F6W781"/>
<dbReference type="STRING" id="927083.DB32_006322"/>
<keyword evidence="3" id="KW-1185">Reference proteome</keyword>
<gene>
    <name evidence="2" type="ORF">DB32_006322</name>
</gene>
<feature type="compositionally biased region" description="Low complexity" evidence="1">
    <location>
        <begin position="43"/>
        <end position="55"/>
    </location>
</feature>
<dbReference type="SUPFAM" id="SSF50998">
    <property type="entry name" value="Quinoprotein alcohol dehydrogenase-like"/>
    <property type="match status" value="1"/>
</dbReference>
<organism evidence="2 3">
    <name type="scientific">Sandaracinus amylolyticus</name>
    <dbReference type="NCBI Taxonomy" id="927083"/>
    <lineage>
        <taxon>Bacteria</taxon>
        <taxon>Pseudomonadati</taxon>
        <taxon>Myxococcota</taxon>
        <taxon>Polyangia</taxon>
        <taxon>Polyangiales</taxon>
        <taxon>Sandaracinaceae</taxon>
        <taxon>Sandaracinus</taxon>
    </lineage>
</organism>
<dbReference type="Proteomes" id="UP000034883">
    <property type="component" value="Chromosome"/>
</dbReference>
<dbReference type="KEGG" id="samy:DB32_006322"/>
<name>A0A0F6W781_9BACT</name>
<dbReference type="InterPro" id="IPR015943">
    <property type="entry name" value="WD40/YVTN_repeat-like_dom_sf"/>
</dbReference>